<dbReference type="InterPro" id="IPR018511">
    <property type="entry name" value="Hemolysin-typ_Ca-bd_CS"/>
</dbReference>
<keyword evidence="4" id="KW-1185">Reference proteome</keyword>
<dbReference type="RefSeq" id="WP_100163628.1">
    <property type="nucleotide sequence ID" value="NZ_PGTB01000087.1"/>
</dbReference>
<reference evidence="3 4" key="1">
    <citation type="journal article" date="2018" name="Int. J. Syst. Evol. Microbiol.">
        <title>Pseudooceanicola lipolyticus sp. nov., a marine alphaproteobacterium, reclassification of Oceanicola flagellatus as Pseudooceanicola flagellatus comb. nov. and emended description of the genus Pseudooceanicola.</title>
        <authorList>
            <person name="Huang M.-M."/>
            <person name="Guo L.-L."/>
            <person name="Wu Y.-H."/>
            <person name="Lai Q.-L."/>
            <person name="Shao Z.-Z."/>
            <person name="Wang C.-S."/>
            <person name="Wu M."/>
            <person name="Xu X.-W."/>
        </authorList>
    </citation>
    <scope>NUCLEOTIDE SEQUENCE [LARGE SCALE GENOMIC DNA]</scope>
    <source>
        <strain evidence="3 4">157</strain>
    </source>
</reference>
<dbReference type="InterPro" id="IPR001343">
    <property type="entry name" value="Hemolysn_Ca-bd"/>
</dbReference>
<comment type="subcellular location">
    <subcellularLocation>
        <location evidence="1">Secreted</location>
    </subcellularLocation>
</comment>
<sequence length="345" mass="35231">MAQTLSIDASTLSTRFNMLTFFETFFAGFDDASQDFYGGTPDSAYGGTYYMNGSQVLSTLSSGGTESASVVLMEGAGLAYDFIHHGAAFGHGVSGAVDSLVFGTWVTGQSSGTQGNGAAGAVTGLDEGVIIDGFDISVAPGAGNDTATNLTYAVYSAIGTLDADALFELISDYSVEVIGTRRNDKLVGFDGDDVLIGGGGDDTFLLSAGDDVLIGGSGNDTLRGGAGADTLIGGNGDDMLYGGQSADVLKGGAGDDVLSGKKGADLLTGGAGADTFVIASNAKLDIITDFVGGEDLVDVTALGLTSLTDFEVRENDSWVQLISDDVRIRLIGHEFADLTEDMFAF</sequence>
<dbReference type="Proteomes" id="UP000231553">
    <property type="component" value="Unassembled WGS sequence"/>
</dbReference>
<accession>A0A2M8IYA3</accession>
<dbReference type="PROSITE" id="PS00330">
    <property type="entry name" value="HEMOLYSIN_CALCIUM"/>
    <property type="match status" value="2"/>
</dbReference>
<keyword evidence="2" id="KW-0964">Secreted</keyword>
<dbReference type="InterPro" id="IPR011049">
    <property type="entry name" value="Serralysin-like_metalloprot_C"/>
</dbReference>
<evidence type="ECO:0000313" key="3">
    <source>
        <dbReference type="EMBL" id="PJE35519.1"/>
    </source>
</evidence>
<evidence type="ECO:0008006" key="5">
    <source>
        <dbReference type="Google" id="ProtNLM"/>
    </source>
</evidence>
<dbReference type="InterPro" id="IPR050557">
    <property type="entry name" value="RTX_toxin/Mannuronan_C5-epim"/>
</dbReference>
<dbReference type="Pfam" id="PF00353">
    <property type="entry name" value="HemolysinCabind"/>
    <property type="match status" value="3"/>
</dbReference>
<dbReference type="Gene3D" id="2.150.10.10">
    <property type="entry name" value="Serralysin-like metalloprotease, C-terminal"/>
    <property type="match status" value="2"/>
</dbReference>
<dbReference type="EMBL" id="PGTB01000087">
    <property type="protein sequence ID" value="PJE35519.1"/>
    <property type="molecule type" value="Genomic_DNA"/>
</dbReference>
<evidence type="ECO:0000256" key="2">
    <source>
        <dbReference type="ARBA" id="ARBA00022525"/>
    </source>
</evidence>
<name>A0A2M8IYA3_9RHOB</name>
<dbReference type="OrthoDB" id="733404at2"/>
<proteinExistence type="predicted"/>
<protein>
    <recommendedName>
        <fullName evidence="5">Calcium-binding protein</fullName>
    </recommendedName>
</protein>
<dbReference type="PANTHER" id="PTHR38340:SF1">
    <property type="entry name" value="S-LAYER PROTEIN"/>
    <property type="match status" value="1"/>
</dbReference>
<dbReference type="PANTHER" id="PTHR38340">
    <property type="entry name" value="S-LAYER PROTEIN"/>
    <property type="match status" value="1"/>
</dbReference>
<evidence type="ECO:0000256" key="1">
    <source>
        <dbReference type="ARBA" id="ARBA00004613"/>
    </source>
</evidence>
<dbReference type="AlphaFoldDB" id="A0A2M8IYA3"/>
<dbReference type="SUPFAM" id="SSF51120">
    <property type="entry name" value="beta-Roll"/>
    <property type="match status" value="2"/>
</dbReference>
<dbReference type="GO" id="GO:0005509">
    <property type="term" value="F:calcium ion binding"/>
    <property type="evidence" value="ECO:0007669"/>
    <property type="project" value="InterPro"/>
</dbReference>
<organism evidence="3 4">
    <name type="scientific">Pseudooceanicola lipolyticus</name>
    <dbReference type="NCBI Taxonomy" id="2029104"/>
    <lineage>
        <taxon>Bacteria</taxon>
        <taxon>Pseudomonadati</taxon>
        <taxon>Pseudomonadota</taxon>
        <taxon>Alphaproteobacteria</taxon>
        <taxon>Rhodobacterales</taxon>
        <taxon>Paracoccaceae</taxon>
        <taxon>Pseudooceanicola</taxon>
    </lineage>
</organism>
<gene>
    <name evidence="3" type="ORF">CVM52_16800</name>
</gene>
<comment type="caution">
    <text evidence="3">The sequence shown here is derived from an EMBL/GenBank/DDBJ whole genome shotgun (WGS) entry which is preliminary data.</text>
</comment>
<dbReference type="PRINTS" id="PR00313">
    <property type="entry name" value="CABNDNGRPT"/>
</dbReference>
<evidence type="ECO:0000313" key="4">
    <source>
        <dbReference type="Proteomes" id="UP000231553"/>
    </source>
</evidence>
<dbReference type="GO" id="GO:0005576">
    <property type="term" value="C:extracellular region"/>
    <property type="evidence" value="ECO:0007669"/>
    <property type="project" value="UniProtKB-SubCell"/>
</dbReference>